<proteinExistence type="inferred from homology"/>
<dbReference type="KEGG" id="wna:KA717_07970"/>
<name>A0A977KZA1_9CYAN</name>
<protein>
    <submittedName>
        <fullName evidence="3">UDP-N-acetyl glucosamine 2-epimerase</fullName>
    </submittedName>
</protein>
<dbReference type="PANTHER" id="PTHR43174:SF1">
    <property type="entry name" value="UDP-N-ACETYLGLUCOSAMINE 2-EPIMERASE"/>
    <property type="match status" value="1"/>
</dbReference>
<accession>A0A977KZA1</accession>
<dbReference type="Proteomes" id="UP001065613">
    <property type="component" value="Chromosome"/>
</dbReference>
<dbReference type="InterPro" id="IPR003331">
    <property type="entry name" value="UDP_GlcNAc_Epimerase_2_dom"/>
</dbReference>
<comment type="similarity">
    <text evidence="1">Belongs to the UDP-N-acetylglucosamine 2-epimerase family.</text>
</comment>
<dbReference type="PANTHER" id="PTHR43174">
    <property type="entry name" value="UDP-N-ACETYLGLUCOSAMINE 2-EPIMERASE"/>
    <property type="match status" value="1"/>
</dbReference>
<evidence type="ECO:0000259" key="2">
    <source>
        <dbReference type="Pfam" id="PF02350"/>
    </source>
</evidence>
<dbReference type="AlphaFoldDB" id="A0A977KZA1"/>
<organism evidence="3">
    <name type="scientific">Woronichinia naegeliana WA131</name>
    <dbReference type="NCBI Taxonomy" id="2824559"/>
    <lineage>
        <taxon>Bacteria</taxon>
        <taxon>Bacillati</taxon>
        <taxon>Cyanobacteriota</taxon>
        <taxon>Cyanophyceae</taxon>
        <taxon>Synechococcales</taxon>
        <taxon>Coelosphaeriaceae</taxon>
        <taxon>Woronichinia</taxon>
    </lineage>
</organism>
<dbReference type="Gene3D" id="3.40.50.2000">
    <property type="entry name" value="Glycogen Phosphorylase B"/>
    <property type="match status" value="1"/>
</dbReference>
<feature type="domain" description="UDP-N-acetylglucosamine 2-epimerase" evidence="2">
    <location>
        <begin position="1"/>
        <end position="135"/>
    </location>
</feature>
<keyword evidence="1" id="KW-0413">Isomerase</keyword>
<evidence type="ECO:0000256" key="1">
    <source>
        <dbReference type="RuleBase" id="RU003513"/>
    </source>
</evidence>
<dbReference type="Pfam" id="PF02350">
    <property type="entry name" value="Epimerase_2"/>
    <property type="match status" value="1"/>
</dbReference>
<gene>
    <name evidence="3" type="ORF">KA717_07970</name>
</gene>
<reference evidence="3" key="1">
    <citation type="submission" date="2021-04" db="EMBL/GenBank/DDBJ databases">
        <title>Genome sequence of Woronichinia naegeliana from Washington state freshwater lake bloom.</title>
        <authorList>
            <person name="Dreher T.W."/>
        </authorList>
    </citation>
    <scope>NUCLEOTIDE SEQUENCE</scope>
    <source>
        <strain evidence="3">WA131</strain>
    </source>
</reference>
<evidence type="ECO:0000313" key="3">
    <source>
        <dbReference type="EMBL" id="UXE62663.1"/>
    </source>
</evidence>
<dbReference type="SUPFAM" id="SSF53756">
    <property type="entry name" value="UDP-Glycosyltransferase/glycogen phosphorylase"/>
    <property type="match status" value="1"/>
</dbReference>
<dbReference type="GO" id="GO:0016853">
    <property type="term" value="F:isomerase activity"/>
    <property type="evidence" value="ECO:0007669"/>
    <property type="project" value="UniProtKB-KW"/>
</dbReference>
<dbReference type="InterPro" id="IPR029767">
    <property type="entry name" value="WecB-like"/>
</dbReference>
<dbReference type="EMBL" id="CP073041">
    <property type="protein sequence ID" value="UXE62663.1"/>
    <property type="molecule type" value="Genomic_DNA"/>
</dbReference>
<sequence length="142" mass="15796">MEIPKPDYHLGIVSGNHGQQTGRMLEAIQTVLIIEKPDWALVYGDTNSTLAGALAAVKRSIPIAHIEVGLRSFNRQMPEEINRVLTDHSSDLLFAPTEAAVNNLKKEGIDTNKIRLVGDVMYDAALFYGEESDRQCPNCWIF</sequence>